<evidence type="ECO:0000313" key="2">
    <source>
        <dbReference type="EMBL" id="KAL3307207.1"/>
    </source>
</evidence>
<proteinExistence type="predicted"/>
<organism evidence="2 3">
    <name type="scientific">Cichlidogyrus casuarinus</name>
    <dbReference type="NCBI Taxonomy" id="1844966"/>
    <lineage>
        <taxon>Eukaryota</taxon>
        <taxon>Metazoa</taxon>
        <taxon>Spiralia</taxon>
        <taxon>Lophotrochozoa</taxon>
        <taxon>Platyhelminthes</taxon>
        <taxon>Monogenea</taxon>
        <taxon>Monopisthocotylea</taxon>
        <taxon>Dactylogyridea</taxon>
        <taxon>Ancyrocephalidae</taxon>
        <taxon>Cichlidogyrus</taxon>
    </lineage>
</organism>
<feature type="region of interest" description="Disordered" evidence="1">
    <location>
        <begin position="112"/>
        <end position="141"/>
    </location>
</feature>
<name>A0ABD2PK68_9PLAT</name>
<accession>A0ABD2PK68</accession>
<sequence length="141" mass="15917">MKAKVKSNVAVFKDFRRKAFRTGELYYFNVTAVSEVNGREVEKCIGEDTRNTYKTPYYNDEMNRLAEGIAKKLSNPSSRRRDLKEDLAYFTQPWSKTVAKLVLVISDDASAFAGKGGRKRISESRSADACSNTKSTAHCQE</sequence>
<feature type="compositionally biased region" description="Polar residues" evidence="1">
    <location>
        <begin position="129"/>
        <end position="141"/>
    </location>
</feature>
<dbReference type="EMBL" id="JBJKFK010007972">
    <property type="protein sequence ID" value="KAL3307207.1"/>
    <property type="molecule type" value="Genomic_DNA"/>
</dbReference>
<dbReference type="Proteomes" id="UP001626550">
    <property type="component" value="Unassembled WGS sequence"/>
</dbReference>
<evidence type="ECO:0000313" key="3">
    <source>
        <dbReference type="Proteomes" id="UP001626550"/>
    </source>
</evidence>
<gene>
    <name evidence="2" type="ORF">Ciccas_014286</name>
</gene>
<comment type="caution">
    <text evidence="2">The sequence shown here is derived from an EMBL/GenBank/DDBJ whole genome shotgun (WGS) entry which is preliminary data.</text>
</comment>
<keyword evidence="3" id="KW-1185">Reference proteome</keyword>
<reference evidence="2 3" key="1">
    <citation type="submission" date="2024-11" db="EMBL/GenBank/DDBJ databases">
        <title>Adaptive evolution of stress response genes in parasites aligns with host niche diversity.</title>
        <authorList>
            <person name="Hahn C."/>
            <person name="Resl P."/>
        </authorList>
    </citation>
    <scope>NUCLEOTIDE SEQUENCE [LARGE SCALE GENOMIC DNA]</scope>
    <source>
        <strain evidence="2">EGGRZ-B1_66</strain>
        <tissue evidence="2">Body</tissue>
    </source>
</reference>
<evidence type="ECO:0000256" key="1">
    <source>
        <dbReference type="SAM" id="MobiDB-lite"/>
    </source>
</evidence>
<dbReference type="AlphaFoldDB" id="A0ABD2PK68"/>
<protein>
    <submittedName>
        <fullName evidence="2">Uncharacterized protein</fullName>
    </submittedName>
</protein>